<dbReference type="Pfam" id="PF20256">
    <property type="entry name" value="MoCoBD_2"/>
    <property type="match status" value="2"/>
</dbReference>
<dbReference type="InterPro" id="IPR037165">
    <property type="entry name" value="AldOxase/xan_DH_Mopterin-bd_sf"/>
</dbReference>
<dbReference type="PIRSF" id="PIRSF036389">
    <property type="entry name" value="IOR_B"/>
    <property type="match status" value="1"/>
</dbReference>
<evidence type="ECO:0000259" key="1">
    <source>
        <dbReference type="SMART" id="SM01008"/>
    </source>
</evidence>
<dbReference type="Pfam" id="PF02738">
    <property type="entry name" value="MoCoBD_1"/>
    <property type="match status" value="1"/>
</dbReference>
<reference evidence="3" key="1">
    <citation type="submission" date="2018-02" db="EMBL/GenBank/DDBJ databases">
        <title>Genome sequencing of Solimonas sp. HR-BB.</title>
        <authorList>
            <person name="Lee Y."/>
            <person name="Jeon C.O."/>
        </authorList>
    </citation>
    <scope>NUCLEOTIDE SEQUENCE [LARGE SCALE GENOMIC DNA]</scope>
    <source>
        <strain evidence="3">HR-U</strain>
    </source>
</reference>
<dbReference type="InterPro" id="IPR008274">
    <property type="entry name" value="AldOxase/xan_DH_MoCoBD1"/>
</dbReference>
<dbReference type="EMBL" id="PTRA01000004">
    <property type="protein sequence ID" value="PQA55707.1"/>
    <property type="molecule type" value="Genomic_DNA"/>
</dbReference>
<dbReference type="SMART" id="SM01008">
    <property type="entry name" value="Ald_Xan_dh_C"/>
    <property type="match status" value="1"/>
</dbReference>
<protein>
    <submittedName>
        <fullName evidence="2">Xanthine dehydrogenase family protein molybdopterin-binding subunit</fullName>
    </submittedName>
</protein>
<dbReference type="InterPro" id="IPR012368">
    <property type="entry name" value="OxRdtase_Mopterin-bd_su_IorB"/>
</dbReference>
<dbReference type="PANTHER" id="PTHR47495">
    <property type="entry name" value="ALDEHYDE DEHYDROGENASE"/>
    <property type="match status" value="1"/>
</dbReference>
<comment type="caution">
    <text evidence="2">The sequence shown here is derived from an EMBL/GenBank/DDBJ whole genome shotgun (WGS) entry which is preliminary data.</text>
</comment>
<sequence length="716" mass="79997">MHTSRRDFLKTMGTLTIGFTLPSWVPEADELPGSLQRDPRIRAWLEILENGQIRVFTGKMELGQGIRTAVAQVAAEELNLPLSQVEVVMADTDRTPDESYTAGSASIENSAMAVRYAAAAARQKLLELAAKQWRKPVEELQFAAGTIRWKNKQISWKELLNGKQLQDEVRGNVALKPKEEYQLVGKPMPRPEINRMVRAETWFIQDLRLPGMVHARMVRPPSYGARLEKLDESNVRKQIPGIQKVVVQGSLVGVIATEEFQAMQAQWTLQESVRWTDVQPLPTGTALVSYLKSLPARIERVHEKGQPTGPTTIKAQYFKPYLMHGSIGPSCALAWYQKGTLRVWSHSQGVFPLRETLHRLLKLPLDRIHVIGMAGSGCYGHNGADDVAAEAAWLAMAYPEHPIRLQWSRDEEHAWEPYGSAMILEAEARLSTTGRIEQWNYTLWSDTYTARPGGDPANLLLARYLDPPIPKKPASSINGGTIRNSEPYYRIPDVAVDAHQFEGPLRVSSLRALGAFGNVFAIESFMDELAEKAEKDPFEFRIMHLEDERAIAVLRRLQELIQNERIKPKEGVGIAFARYKNTAAYCAVAARVRITGDQIQVMNLWSVIDAGEVINPDGLKNQTEGGLIQAASWTLKEQVQFDAQQITSRDWVSYPIFRMSEIPEVEVVVIDRPQEPVLGAGEAVQGPTAAALANALYRASGKRVRDLPLVPAKLKS</sequence>
<feature type="domain" description="Aldehyde oxidase/xanthine dehydrogenase a/b hammerhead" evidence="1">
    <location>
        <begin position="198"/>
        <end position="282"/>
    </location>
</feature>
<evidence type="ECO:0000313" key="3">
    <source>
        <dbReference type="Proteomes" id="UP000239590"/>
    </source>
</evidence>
<dbReference type="InterPro" id="IPR052516">
    <property type="entry name" value="N-heterocyclic_Hydroxylase"/>
</dbReference>
<dbReference type="PANTHER" id="PTHR47495:SF1">
    <property type="entry name" value="BLL3820 PROTEIN"/>
    <property type="match status" value="1"/>
</dbReference>
<dbReference type="OrthoDB" id="9767994at2"/>
<dbReference type="SUPFAM" id="SSF56003">
    <property type="entry name" value="Molybdenum cofactor-binding domain"/>
    <property type="match status" value="2"/>
</dbReference>
<dbReference type="InterPro" id="IPR000674">
    <property type="entry name" value="Ald_Oxase/Xan_DH_a/b"/>
</dbReference>
<dbReference type="Gene3D" id="3.30.365.10">
    <property type="entry name" value="Aldehyde oxidase/xanthine dehydrogenase, molybdopterin binding domain"/>
    <property type="match status" value="4"/>
</dbReference>
<evidence type="ECO:0000313" key="2">
    <source>
        <dbReference type="EMBL" id="PQA55707.1"/>
    </source>
</evidence>
<keyword evidence="3" id="KW-1185">Reference proteome</keyword>
<dbReference type="RefSeq" id="WP_104715166.1">
    <property type="nucleotide sequence ID" value="NZ_PTRA01000004.1"/>
</dbReference>
<dbReference type="Proteomes" id="UP000239590">
    <property type="component" value="Unassembled WGS sequence"/>
</dbReference>
<organism evidence="2 3">
    <name type="scientific">Siphonobacter curvatus</name>
    <dbReference type="NCBI Taxonomy" id="2094562"/>
    <lineage>
        <taxon>Bacteria</taxon>
        <taxon>Pseudomonadati</taxon>
        <taxon>Bacteroidota</taxon>
        <taxon>Cytophagia</taxon>
        <taxon>Cytophagales</taxon>
        <taxon>Cytophagaceae</taxon>
        <taxon>Siphonobacter</taxon>
    </lineage>
</organism>
<gene>
    <name evidence="2" type="ORF">C5O19_20075</name>
</gene>
<dbReference type="AlphaFoldDB" id="A0A2S7IIM2"/>
<dbReference type="PROSITE" id="PS51318">
    <property type="entry name" value="TAT"/>
    <property type="match status" value="1"/>
</dbReference>
<proteinExistence type="predicted"/>
<accession>A0A2S7IIM2</accession>
<dbReference type="InterPro" id="IPR006311">
    <property type="entry name" value="TAT_signal"/>
</dbReference>
<dbReference type="GO" id="GO:0016491">
    <property type="term" value="F:oxidoreductase activity"/>
    <property type="evidence" value="ECO:0007669"/>
    <property type="project" value="InterPro"/>
</dbReference>
<dbReference type="InterPro" id="IPR046867">
    <property type="entry name" value="AldOxase/xan_DH_MoCoBD2"/>
</dbReference>
<name>A0A2S7IIM2_9BACT</name>
<dbReference type="Gene3D" id="3.90.1170.50">
    <property type="entry name" value="Aldehyde oxidase/xanthine dehydrogenase, a/b hammerhead"/>
    <property type="match status" value="1"/>
</dbReference>